<dbReference type="OMA" id="FKTINWI"/>
<dbReference type="HOGENOM" id="CLU_000288_54_4_1"/>
<evidence type="ECO:0000256" key="4">
    <source>
        <dbReference type="ARBA" id="ARBA00022553"/>
    </source>
</evidence>
<dbReference type="GO" id="GO:0005524">
    <property type="term" value="F:ATP binding"/>
    <property type="evidence" value="ECO:0007669"/>
    <property type="project" value="UniProtKB-UniRule"/>
</dbReference>
<evidence type="ECO:0000256" key="18">
    <source>
        <dbReference type="PROSITE-ProRule" id="PRU10141"/>
    </source>
</evidence>
<feature type="domain" description="Phorbol-ester/DAG-type" evidence="21">
    <location>
        <begin position="127"/>
        <end position="177"/>
    </location>
</feature>
<evidence type="ECO:0000256" key="19">
    <source>
        <dbReference type="SAM" id="MobiDB-lite"/>
    </source>
</evidence>
<organism evidence="23 24">
    <name type="scientific">Daphnia pulex</name>
    <name type="common">Water flea</name>
    <dbReference type="NCBI Taxonomy" id="6669"/>
    <lineage>
        <taxon>Eukaryota</taxon>
        <taxon>Metazoa</taxon>
        <taxon>Ecdysozoa</taxon>
        <taxon>Arthropoda</taxon>
        <taxon>Crustacea</taxon>
        <taxon>Branchiopoda</taxon>
        <taxon>Diplostraca</taxon>
        <taxon>Cladocera</taxon>
        <taxon>Anomopoda</taxon>
        <taxon>Daphniidae</taxon>
        <taxon>Daphnia</taxon>
    </lineage>
</organism>
<dbReference type="SMART" id="SM00220">
    <property type="entry name" value="S_TKc"/>
    <property type="match status" value="1"/>
</dbReference>
<feature type="domain" description="AGC-kinase C-terminal" evidence="22">
    <location>
        <begin position="505"/>
        <end position="573"/>
    </location>
</feature>
<keyword evidence="7" id="KW-0677">Repeat</keyword>
<feature type="active site" description="Proton acceptor" evidence="16">
    <location>
        <position position="370"/>
    </location>
</feature>
<evidence type="ECO:0000256" key="13">
    <source>
        <dbReference type="ARBA" id="ARBA00047272"/>
    </source>
</evidence>
<feature type="domain" description="Protein kinase" evidence="20">
    <location>
        <begin position="246"/>
        <end position="504"/>
    </location>
</feature>
<evidence type="ECO:0000256" key="8">
    <source>
        <dbReference type="ARBA" id="ARBA00022741"/>
    </source>
</evidence>
<evidence type="ECO:0000259" key="22">
    <source>
        <dbReference type="PROSITE" id="PS51285"/>
    </source>
</evidence>
<dbReference type="FunCoup" id="E9HCA8">
    <property type="interactions" value="83"/>
</dbReference>
<evidence type="ECO:0000256" key="12">
    <source>
        <dbReference type="ARBA" id="ARBA00022840"/>
    </source>
</evidence>
<evidence type="ECO:0000256" key="10">
    <source>
        <dbReference type="ARBA" id="ARBA00022777"/>
    </source>
</evidence>
<evidence type="ECO:0000256" key="2">
    <source>
        <dbReference type="ARBA" id="ARBA00012429"/>
    </source>
</evidence>
<evidence type="ECO:0000256" key="17">
    <source>
        <dbReference type="PIRSR" id="PIRSR000551-51"/>
    </source>
</evidence>
<feature type="binding site" evidence="17 18">
    <location>
        <position position="275"/>
    </location>
    <ligand>
        <name>ATP</name>
        <dbReference type="ChEBI" id="CHEBI:30616"/>
    </ligand>
</feature>
<proteinExistence type="inferred from homology"/>
<dbReference type="OrthoDB" id="6375922at2759"/>
<dbReference type="PANTHER" id="PTHR24351">
    <property type="entry name" value="RIBOSOMAL PROTEIN S6 KINASE"/>
    <property type="match status" value="1"/>
</dbReference>
<dbReference type="STRING" id="6669.E9HCA8"/>
<evidence type="ECO:0000256" key="5">
    <source>
        <dbReference type="ARBA" id="ARBA00022679"/>
    </source>
</evidence>
<evidence type="ECO:0000259" key="20">
    <source>
        <dbReference type="PROSITE" id="PS50011"/>
    </source>
</evidence>
<keyword evidence="11" id="KW-0862">Zinc</keyword>
<dbReference type="InParanoid" id="E9HCA8"/>
<dbReference type="Proteomes" id="UP000000305">
    <property type="component" value="Unassembled WGS sequence"/>
</dbReference>
<name>E9HCA8_DAPPU</name>
<dbReference type="FunFam" id="1.10.510.10:FF:000150">
    <property type="entry name" value="Protein kinase C, theta"/>
    <property type="match status" value="1"/>
</dbReference>
<dbReference type="Pfam" id="PF00130">
    <property type="entry name" value="C1_1"/>
    <property type="match status" value="2"/>
</dbReference>
<dbReference type="InterPro" id="IPR017892">
    <property type="entry name" value="Pkinase_C"/>
</dbReference>
<evidence type="ECO:0000256" key="16">
    <source>
        <dbReference type="PIRSR" id="PIRSR000551-50"/>
    </source>
</evidence>
<dbReference type="InterPro" id="IPR000961">
    <property type="entry name" value="AGC-kinase_C"/>
</dbReference>
<dbReference type="InterPro" id="IPR017441">
    <property type="entry name" value="Protein_kinase_ATP_BS"/>
</dbReference>
<dbReference type="FunFam" id="3.30.200.20:FF:000020">
    <property type="entry name" value="Protein kinase C, alpha"/>
    <property type="match status" value="1"/>
</dbReference>
<dbReference type="InterPro" id="IPR014376">
    <property type="entry name" value="Prot_kin_PKC_delta"/>
</dbReference>
<dbReference type="SUPFAM" id="SSF57889">
    <property type="entry name" value="Cysteine-rich domain"/>
    <property type="match status" value="2"/>
</dbReference>
<dbReference type="InterPro" id="IPR002219">
    <property type="entry name" value="PKC_DAG/PE"/>
</dbReference>
<dbReference type="GO" id="GO:0035556">
    <property type="term" value="P:intracellular signal transduction"/>
    <property type="evidence" value="ECO:0000318"/>
    <property type="project" value="GO_Central"/>
</dbReference>
<keyword evidence="9" id="KW-0863">Zinc-finger</keyword>
<keyword evidence="8 15" id="KW-0547">Nucleotide-binding</keyword>
<dbReference type="PROSITE" id="PS50081">
    <property type="entry name" value="ZF_DAG_PE_2"/>
    <property type="match status" value="2"/>
</dbReference>
<dbReference type="Gene3D" id="3.30.200.20">
    <property type="entry name" value="Phosphorylase Kinase, domain 1"/>
    <property type="match status" value="1"/>
</dbReference>
<dbReference type="InterPro" id="IPR046349">
    <property type="entry name" value="C1-like_sf"/>
</dbReference>
<reference evidence="23 24" key="1">
    <citation type="journal article" date="2011" name="Science">
        <title>The ecoresponsive genome of Daphnia pulex.</title>
        <authorList>
            <person name="Colbourne J.K."/>
            <person name="Pfrender M.E."/>
            <person name="Gilbert D."/>
            <person name="Thomas W.K."/>
            <person name="Tucker A."/>
            <person name="Oakley T.H."/>
            <person name="Tokishita S."/>
            <person name="Aerts A."/>
            <person name="Arnold G.J."/>
            <person name="Basu M.K."/>
            <person name="Bauer D.J."/>
            <person name="Caceres C.E."/>
            <person name="Carmel L."/>
            <person name="Casola C."/>
            <person name="Choi J.H."/>
            <person name="Detter J.C."/>
            <person name="Dong Q."/>
            <person name="Dusheyko S."/>
            <person name="Eads B.D."/>
            <person name="Frohlich T."/>
            <person name="Geiler-Samerotte K.A."/>
            <person name="Gerlach D."/>
            <person name="Hatcher P."/>
            <person name="Jogdeo S."/>
            <person name="Krijgsveld J."/>
            <person name="Kriventseva E.V."/>
            <person name="Kultz D."/>
            <person name="Laforsch C."/>
            <person name="Lindquist E."/>
            <person name="Lopez J."/>
            <person name="Manak J.R."/>
            <person name="Muller J."/>
            <person name="Pangilinan J."/>
            <person name="Patwardhan R.P."/>
            <person name="Pitluck S."/>
            <person name="Pritham E.J."/>
            <person name="Rechtsteiner A."/>
            <person name="Rho M."/>
            <person name="Rogozin I.B."/>
            <person name="Sakarya O."/>
            <person name="Salamov A."/>
            <person name="Schaack S."/>
            <person name="Shapiro H."/>
            <person name="Shiga Y."/>
            <person name="Skalitzky C."/>
            <person name="Smith Z."/>
            <person name="Souvorov A."/>
            <person name="Sung W."/>
            <person name="Tang Z."/>
            <person name="Tsuchiya D."/>
            <person name="Tu H."/>
            <person name="Vos H."/>
            <person name="Wang M."/>
            <person name="Wolf Y.I."/>
            <person name="Yamagata H."/>
            <person name="Yamada T."/>
            <person name="Ye Y."/>
            <person name="Shaw J.R."/>
            <person name="Andrews J."/>
            <person name="Crease T.J."/>
            <person name="Tang H."/>
            <person name="Lucas S.M."/>
            <person name="Robertson H.M."/>
            <person name="Bork P."/>
            <person name="Koonin E.V."/>
            <person name="Zdobnov E.M."/>
            <person name="Grigoriev I.V."/>
            <person name="Lynch M."/>
            <person name="Boore J.L."/>
        </authorList>
    </citation>
    <scope>NUCLEOTIDE SEQUENCE [LARGE SCALE GENOMIC DNA]</scope>
</reference>
<dbReference type="PROSITE" id="PS50011">
    <property type="entry name" value="PROTEIN_KINASE_DOM"/>
    <property type="match status" value="1"/>
</dbReference>
<protein>
    <recommendedName>
        <fullName evidence="2 15">Protein kinase C</fullName>
        <ecNumber evidence="2 15">2.7.11.13</ecNumber>
    </recommendedName>
</protein>
<evidence type="ECO:0000256" key="11">
    <source>
        <dbReference type="ARBA" id="ARBA00022833"/>
    </source>
</evidence>
<dbReference type="Pfam" id="PF00069">
    <property type="entry name" value="Pkinase"/>
    <property type="match status" value="1"/>
</dbReference>
<evidence type="ECO:0000256" key="6">
    <source>
        <dbReference type="ARBA" id="ARBA00022723"/>
    </source>
</evidence>
<accession>E9HCA8</accession>
<dbReference type="Pfam" id="PF00433">
    <property type="entry name" value="Pkinase_C"/>
    <property type="match status" value="1"/>
</dbReference>
<evidence type="ECO:0000256" key="15">
    <source>
        <dbReference type="PIRNR" id="PIRNR000551"/>
    </source>
</evidence>
<comment type="similarity">
    <text evidence="1 15">Belongs to the protein kinase superfamily. AGC Ser/Thr protein kinase family. PKC subfamily.</text>
</comment>
<feature type="compositionally biased region" description="Low complexity" evidence="19">
    <location>
        <begin position="198"/>
        <end position="223"/>
    </location>
</feature>
<dbReference type="CDD" id="cd05592">
    <property type="entry name" value="STKc_nPKC_theta_like"/>
    <property type="match status" value="1"/>
</dbReference>
<dbReference type="PROSITE" id="PS00108">
    <property type="entry name" value="PROTEIN_KINASE_ST"/>
    <property type="match status" value="1"/>
</dbReference>
<dbReference type="CDD" id="cd20834">
    <property type="entry name" value="C1_nPKC_theta-like_rpt1"/>
    <property type="match status" value="1"/>
</dbReference>
<evidence type="ECO:0000259" key="21">
    <source>
        <dbReference type="PROSITE" id="PS50081"/>
    </source>
</evidence>
<dbReference type="AlphaFoldDB" id="E9HCA8"/>
<dbReference type="EC" id="2.7.11.13" evidence="2 15"/>
<dbReference type="Gene3D" id="3.30.60.20">
    <property type="match status" value="2"/>
</dbReference>
<gene>
    <name evidence="23" type="ORF">DAPPUDRAFT_309380</name>
</gene>
<dbReference type="FunFam" id="3.30.60.20:FF:000003">
    <property type="entry name" value="Protein kinase C delta"/>
    <property type="match status" value="1"/>
</dbReference>
<dbReference type="PROSITE" id="PS00107">
    <property type="entry name" value="PROTEIN_KINASE_ATP"/>
    <property type="match status" value="1"/>
</dbReference>
<keyword evidence="10 15" id="KW-0418">Kinase</keyword>
<keyword evidence="5 15" id="KW-0808">Transferase</keyword>
<dbReference type="KEGG" id="dpx:DAPPUDRAFT_309380"/>
<evidence type="ECO:0000256" key="1">
    <source>
        <dbReference type="ARBA" id="ARBA00005490"/>
    </source>
</evidence>
<dbReference type="SMART" id="SM00133">
    <property type="entry name" value="S_TK_X"/>
    <property type="match status" value="1"/>
</dbReference>
<dbReference type="InterPro" id="IPR000719">
    <property type="entry name" value="Prot_kinase_dom"/>
</dbReference>
<dbReference type="Gene3D" id="1.10.510.10">
    <property type="entry name" value="Transferase(Phosphotransferase) domain 1"/>
    <property type="match status" value="1"/>
</dbReference>
<dbReference type="EMBL" id="GL732619">
    <property type="protein sequence ID" value="EFX70590.1"/>
    <property type="molecule type" value="Genomic_DNA"/>
</dbReference>
<dbReference type="GO" id="GO:0004674">
    <property type="term" value="F:protein serine/threonine kinase activity"/>
    <property type="evidence" value="ECO:0000318"/>
    <property type="project" value="GO_Central"/>
</dbReference>
<keyword evidence="12 15" id="KW-0067">ATP-binding</keyword>
<dbReference type="PROSITE" id="PS51285">
    <property type="entry name" value="AGC_KINASE_CTER"/>
    <property type="match status" value="1"/>
</dbReference>
<sequence length="573" mass="65527">MQLKLRPTGRLNVQVRHFREGDGPVLDGDDFSLGGGGITRRRGAIKHHKVHEVKGHKFVAKFFRQPTFCAFCRDFLWGFGKQGYQCQICQCAVHKKCHDKILGKCPGSGKESQNTIYLRERFKIDVPHRFRVHNYMSPTFCDHCGSLLYGLFRQGLKCEVCNVNCHKKCERHMPNLCGVNQKLLAEALSSVKRGSSNKSPPTSVKSESSSTSKKATKISQSTSRGTRCEPPIKTKPKFRKYGYDDFQLVKVLGKGSFGKVMLAELKGTGSYFAIKCLKKDVVLEDDDVECTMIERKVLALGTKHPYLCHLFCTFQTESHLFFVMEYLNGGDLMFHIQQSGRFEQDRARFYAAEIVSGLKFLHKKGIVYRDLKLDNILLDYEGHIRIADFGMCKLQIYLDRTADTFCGTPDYMAPEIIKGLKYNQCVDWWSFGVLLYEMVVGQSPFNGCDEDELFWCICNEQAYYPRFLAKETKAVLVLLLEKDPQKRLGTPGCSAGDIIDQPFFKSINWDRLDRKDIEPPFKPKVRHILDVQYFDSAFTIEKPQLTPVDKDILASMDQTQFRGFSYTNPNTTD</sequence>
<dbReference type="FunFam" id="3.30.60.20:FF:000008">
    <property type="entry name" value="Protein kinase C theta"/>
    <property type="match status" value="1"/>
</dbReference>
<evidence type="ECO:0000256" key="14">
    <source>
        <dbReference type="ARBA" id="ARBA00047470"/>
    </source>
</evidence>
<feature type="binding site" evidence="17">
    <location>
        <begin position="252"/>
        <end position="260"/>
    </location>
    <ligand>
        <name>ATP</name>
        <dbReference type="ChEBI" id="CHEBI:30616"/>
    </ligand>
</feature>
<keyword evidence="4" id="KW-0597">Phosphoprotein</keyword>
<dbReference type="GO" id="GO:0004697">
    <property type="term" value="F:diacylglycerol-dependent serine/threonine kinase activity"/>
    <property type="evidence" value="ECO:0007669"/>
    <property type="project" value="UniProtKB-EC"/>
</dbReference>
<dbReference type="PROSITE" id="PS00479">
    <property type="entry name" value="ZF_DAG_PE_1"/>
    <property type="match status" value="1"/>
</dbReference>
<dbReference type="PIRSF" id="PIRSF000551">
    <property type="entry name" value="PKC_delta"/>
    <property type="match status" value="1"/>
</dbReference>
<evidence type="ECO:0000313" key="23">
    <source>
        <dbReference type="EMBL" id="EFX70590.1"/>
    </source>
</evidence>
<dbReference type="CDD" id="cd20837">
    <property type="entry name" value="C1_nPKC_theta-like_rpt2"/>
    <property type="match status" value="1"/>
</dbReference>
<comment type="catalytic activity">
    <reaction evidence="13 15">
        <text>L-threonyl-[protein] + ATP = O-phospho-L-threonyl-[protein] + ADP + H(+)</text>
        <dbReference type="Rhea" id="RHEA:46608"/>
        <dbReference type="Rhea" id="RHEA-COMP:11060"/>
        <dbReference type="Rhea" id="RHEA-COMP:11605"/>
        <dbReference type="ChEBI" id="CHEBI:15378"/>
        <dbReference type="ChEBI" id="CHEBI:30013"/>
        <dbReference type="ChEBI" id="CHEBI:30616"/>
        <dbReference type="ChEBI" id="CHEBI:61977"/>
        <dbReference type="ChEBI" id="CHEBI:456216"/>
        <dbReference type="EC" id="2.7.11.13"/>
    </reaction>
</comment>
<dbReference type="GO" id="GO:0008270">
    <property type="term" value="F:zinc ion binding"/>
    <property type="evidence" value="ECO:0007669"/>
    <property type="project" value="UniProtKB-KW"/>
</dbReference>
<comment type="catalytic activity">
    <reaction evidence="14">
        <text>L-seryl-[protein] + ATP = O-phospho-L-seryl-[protein] + ADP + H(+)</text>
        <dbReference type="Rhea" id="RHEA:17989"/>
        <dbReference type="Rhea" id="RHEA-COMP:9863"/>
        <dbReference type="Rhea" id="RHEA-COMP:11604"/>
        <dbReference type="ChEBI" id="CHEBI:15378"/>
        <dbReference type="ChEBI" id="CHEBI:29999"/>
        <dbReference type="ChEBI" id="CHEBI:30616"/>
        <dbReference type="ChEBI" id="CHEBI:83421"/>
        <dbReference type="ChEBI" id="CHEBI:456216"/>
        <dbReference type="EC" id="2.7.11.13"/>
    </reaction>
</comment>
<feature type="domain" description="Phorbol-ester/DAG-type" evidence="21">
    <location>
        <begin position="55"/>
        <end position="105"/>
    </location>
</feature>
<dbReference type="SMART" id="SM00109">
    <property type="entry name" value="C1"/>
    <property type="match status" value="2"/>
</dbReference>
<feature type="region of interest" description="Disordered" evidence="19">
    <location>
        <begin position="190"/>
        <end position="233"/>
    </location>
</feature>
<keyword evidence="3 15" id="KW-0723">Serine/threonine-protein kinase</keyword>
<keyword evidence="24" id="KW-1185">Reference proteome</keyword>
<dbReference type="InterPro" id="IPR011009">
    <property type="entry name" value="Kinase-like_dom_sf"/>
</dbReference>
<dbReference type="PhylomeDB" id="E9HCA8"/>
<dbReference type="eggNOG" id="KOG0694">
    <property type="taxonomic scope" value="Eukaryota"/>
</dbReference>
<evidence type="ECO:0000256" key="9">
    <source>
        <dbReference type="ARBA" id="ARBA00022771"/>
    </source>
</evidence>
<dbReference type="InterPro" id="IPR008271">
    <property type="entry name" value="Ser/Thr_kinase_AS"/>
</dbReference>
<dbReference type="SUPFAM" id="SSF56112">
    <property type="entry name" value="Protein kinase-like (PK-like)"/>
    <property type="match status" value="1"/>
</dbReference>
<evidence type="ECO:0000313" key="24">
    <source>
        <dbReference type="Proteomes" id="UP000000305"/>
    </source>
</evidence>
<evidence type="ECO:0000256" key="7">
    <source>
        <dbReference type="ARBA" id="ARBA00022737"/>
    </source>
</evidence>
<evidence type="ECO:0000256" key="3">
    <source>
        <dbReference type="ARBA" id="ARBA00022527"/>
    </source>
</evidence>
<dbReference type="InterPro" id="IPR020454">
    <property type="entry name" value="DAG/PE-bd"/>
</dbReference>
<dbReference type="GO" id="GO:0106310">
    <property type="term" value="F:protein serine kinase activity"/>
    <property type="evidence" value="ECO:0007669"/>
    <property type="project" value="RHEA"/>
</dbReference>
<keyword evidence="6" id="KW-0479">Metal-binding</keyword>
<dbReference type="PRINTS" id="PR00008">
    <property type="entry name" value="DAGPEDOMAIN"/>
</dbReference>